<feature type="coiled-coil region" evidence="6">
    <location>
        <begin position="745"/>
        <end position="802"/>
    </location>
</feature>
<accession>A0A250WZ84</accession>
<dbReference type="InterPro" id="IPR015943">
    <property type="entry name" value="WD40/YVTN_repeat-like_dom_sf"/>
</dbReference>
<protein>
    <recommendedName>
        <fullName evidence="7">Enhancer of mRNA-decapping protein 4 C-terminal domain-containing protein</fullName>
    </recommendedName>
</protein>
<dbReference type="Gene3D" id="1.10.220.100">
    <property type="entry name" value="conserved c-terminal region of ge- 1"/>
    <property type="match status" value="1"/>
</dbReference>
<dbReference type="PANTHER" id="PTHR15598">
    <property type="entry name" value="ENHANCER OF MRNA-DECAPPING PROTEIN 4"/>
    <property type="match status" value="1"/>
</dbReference>
<sequence>MPTHFSNKPSMETGSIHIYFHHDMTELIDIGSWLAGMNSSAPQQESHDNMKVYSSHAVASTPLPRSLASDALASAISTGMEGTKFMKRESHGISLNAAVNAVQFDIDAHRSVGDQQPQLQVTPITQIKNEFRLQVLHQIAINSSFICYGLKAGHIRALHKISAARTLFKEHRAPVSDMRFFSGVSNLLASIDLGGLLVIRKLCEVASDSSASCDIGQELLITHSFYSAAATCTRRLAWYPQLDSVLAVSNRDIITLVNVPPTQGVASSPEFANPSSPSCPMVESGALVTSLAFSSYGDLLAVSDDRGFVYLWSVGQDLVQTWMSSAALEPLSGEADVKFRAGFEGSAYASALDFLPNQKEGKGILIIGDVVCRMIKVWSVAIEGIPQCCHTLELTSSIGGPESFFNHFILQPRFNAVILANTKGKQVFVVHVGIGEDGTDAHFDHIAAFSVTQPILSLTTTEEARNEDGCEVFHLFTIQTEGVQQYTLYPEMCLPAVASTDLTSAPKGQHPAAVTTMTADAAMPAATEPSTGVMSTEFHVTDASIQPLSPPLLSPSGLIQQPATAGNNIPTTSSEQADLFHYPGLTAAAAAAAAAAVSPENPVDHMPPLTDSYLHSPPLPPPPSFLVSKLSAAGSSKAADAGMEASINEVLTSASLATQVGGSIGSITESTQPDVTSELVHQPLLKTADELTAQMSARLREKSKKAGTSEVEYRAENEKTAASLASSLELGQVLSLQHQLMGQLAANQQDTMKQIRAEIAKATMATEATMKAYLKRADQERAKEAKKEREDLEKQLQLLVNTVIKDLSMKIMDTSRATTVAVTKAVTTAVAEALPLALSSGATQLALEHALSRQLQDALPRAVAESFSATIIPSFERASQAMFGQMDSALSSGLRTHLESSRSASEEVGAAVREAVREAVTQMQGTTRQMSAAAASLAAVAATVGTAGIPACAEGGKPPARGAISLAELEARKDPKVIISGHLSSGSYEAAFMEALNTADPEITLWLCKQIQADTVFDVEPCPLSQEVLLSLVTHLAHQLPTADTEVKLSWLLQTAPALDPKHPGVAGHCRQVLEPVKAQLTNMARTLSGDTGKQVKTAVHLVNSLLHQ</sequence>
<dbReference type="GO" id="GO:0000932">
    <property type="term" value="C:P-body"/>
    <property type="evidence" value="ECO:0007669"/>
    <property type="project" value="UniProtKB-SubCell"/>
</dbReference>
<dbReference type="Gene3D" id="2.130.10.10">
    <property type="entry name" value="YVTN repeat-like/Quinoprotein amine dehydrogenase"/>
    <property type="match status" value="1"/>
</dbReference>
<dbReference type="SUPFAM" id="SSF50978">
    <property type="entry name" value="WD40 repeat-like"/>
    <property type="match status" value="1"/>
</dbReference>
<dbReference type="GO" id="GO:0031087">
    <property type="term" value="P:deadenylation-independent decapping of nuclear-transcribed mRNA"/>
    <property type="evidence" value="ECO:0007669"/>
    <property type="project" value="InterPro"/>
</dbReference>
<evidence type="ECO:0000256" key="3">
    <source>
        <dbReference type="ARBA" id="ARBA00022490"/>
    </source>
</evidence>
<keyword evidence="5" id="KW-0677">Repeat</keyword>
<keyword evidence="4" id="KW-0853">WD repeat</keyword>
<evidence type="ECO:0000259" key="7">
    <source>
        <dbReference type="Pfam" id="PF21289"/>
    </source>
</evidence>
<evidence type="ECO:0000256" key="4">
    <source>
        <dbReference type="ARBA" id="ARBA00022574"/>
    </source>
</evidence>
<dbReference type="PANTHER" id="PTHR15598:SF5">
    <property type="entry name" value="ENHANCER OF MRNA-DECAPPING PROTEIN 4"/>
    <property type="match status" value="1"/>
</dbReference>
<proteinExistence type="inferred from homology"/>
<dbReference type="InterPro" id="IPR044938">
    <property type="entry name" value="EDC4_C_sf"/>
</dbReference>
<dbReference type="InterPro" id="IPR049404">
    <property type="entry name" value="EDC4_C"/>
</dbReference>
<gene>
    <name evidence="8" type="ORF">CEUSTIGMA_g3539.t1</name>
</gene>
<reference evidence="8 9" key="1">
    <citation type="submission" date="2017-08" db="EMBL/GenBank/DDBJ databases">
        <title>Acidophilic green algal genome provides insights into adaptation to an acidic environment.</title>
        <authorList>
            <person name="Hirooka S."/>
            <person name="Hirose Y."/>
            <person name="Kanesaki Y."/>
            <person name="Higuchi S."/>
            <person name="Fujiwara T."/>
            <person name="Onuma R."/>
            <person name="Era A."/>
            <person name="Ohbayashi R."/>
            <person name="Uzuka A."/>
            <person name="Nozaki H."/>
            <person name="Yoshikawa H."/>
            <person name="Miyagishima S.Y."/>
        </authorList>
    </citation>
    <scope>NUCLEOTIDE SEQUENCE [LARGE SCALE GENOMIC DNA]</scope>
    <source>
        <strain evidence="8 9">NIES-2499</strain>
    </source>
</reference>
<organism evidence="8 9">
    <name type="scientific">Chlamydomonas eustigma</name>
    <dbReference type="NCBI Taxonomy" id="1157962"/>
    <lineage>
        <taxon>Eukaryota</taxon>
        <taxon>Viridiplantae</taxon>
        <taxon>Chlorophyta</taxon>
        <taxon>core chlorophytes</taxon>
        <taxon>Chlorophyceae</taxon>
        <taxon>CS clade</taxon>
        <taxon>Chlamydomonadales</taxon>
        <taxon>Chlamydomonadaceae</taxon>
        <taxon>Chlamydomonas</taxon>
    </lineage>
</organism>
<comment type="subcellular location">
    <subcellularLocation>
        <location evidence="1">Cytoplasm</location>
        <location evidence="1">P-body</location>
    </subcellularLocation>
</comment>
<dbReference type="STRING" id="1157962.A0A250WZ84"/>
<keyword evidence="6" id="KW-0175">Coiled coil</keyword>
<dbReference type="Proteomes" id="UP000232323">
    <property type="component" value="Unassembled WGS sequence"/>
</dbReference>
<keyword evidence="3" id="KW-0963">Cytoplasm</keyword>
<evidence type="ECO:0000313" key="8">
    <source>
        <dbReference type="EMBL" id="GAX76096.1"/>
    </source>
</evidence>
<evidence type="ECO:0000256" key="6">
    <source>
        <dbReference type="SAM" id="Coils"/>
    </source>
</evidence>
<evidence type="ECO:0000256" key="1">
    <source>
        <dbReference type="ARBA" id="ARBA00004201"/>
    </source>
</evidence>
<evidence type="ECO:0000256" key="5">
    <source>
        <dbReference type="ARBA" id="ARBA00022737"/>
    </source>
</evidence>
<dbReference type="InterPro" id="IPR045152">
    <property type="entry name" value="EDC4-like"/>
</dbReference>
<dbReference type="EMBL" id="BEGY01000015">
    <property type="protein sequence ID" value="GAX76096.1"/>
    <property type="molecule type" value="Genomic_DNA"/>
</dbReference>
<comment type="caution">
    <text evidence="8">The sequence shown here is derived from an EMBL/GenBank/DDBJ whole genome shotgun (WGS) entry which is preliminary data.</text>
</comment>
<evidence type="ECO:0000256" key="2">
    <source>
        <dbReference type="ARBA" id="ARBA00009639"/>
    </source>
</evidence>
<dbReference type="AlphaFoldDB" id="A0A250WZ84"/>
<name>A0A250WZ84_9CHLO</name>
<evidence type="ECO:0000313" key="9">
    <source>
        <dbReference type="Proteomes" id="UP000232323"/>
    </source>
</evidence>
<dbReference type="InterPro" id="IPR036322">
    <property type="entry name" value="WD40_repeat_dom_sf"/>
</dbReference>
<dbReference type="Pfam" id="PF21289">
    <property type="entry name" value="EDC4_C"/>
    <property type="match status" value="1"/>
</dbReference>
<dbReference type="OrthoDB" id="21128at2759"/>
<comment type="similarity">
    <text evidence="2">Belongs to the WD repeat EDC4 family.</text>
</comment>
<feature type="domain" description="Enhancer of mRNA-decapping protein 4 C-terminal" evidence="7">
    <location>
        <begin position="980"/>
        <end position="1086"/>
    </location>
</feature>
<keyword evidence="9" id="KW-1185">Reference proteome</keyword>